<evidence type="ECO:0000313" key="7">
    <source>
        <dbReference type="EMBL" id="GAB0181050.1"/>
    </source>
</evidence>
<evidence type="ECO:0000256" key="2">
    <source>
        <dbReference type="ARBA" id="ARBA00014223"/>
    </source>
</evidence>
<keyword evidence="3" id="KW-0963">Cytoplasm</keyword>
<keyword evidence="8" id="KW-1185">Reference proteome</keyword>
<dbReference type="Pfam" id="PF14580">
    <property type="entry name" value="LRR_9"/>
    <property type="match status" value="1"/>
</dbReference>
<dbReference type="GO" id="GO:0005737">
    <property type="term" value="C:cytoplasm"/>
    <property type="evidence" value="ECO:0007669"/>
    <property type="project" value="UniProtKB-SubCell"/>
</dbReference>
<dbReference type="EMBL" id="BAAFJT010000001">
    <property type="protein sequence ID" value="GAB0181050.1"/>
    <property type="molecule type" value="Genomic_DNA"/>
</dbReference>
<evidence type="ECO:0000256" key="6">
    <source>
        <dbReference type="SAM" id="MobiDB-lite"/>
    </source>
</evidence>
<dbReference type="PROSITE" id="PS51450">
    <property type="entry name" value="LRR"/>
    <property type="match status" value="2"/>
</dbReference>
<dbReference type="SUPFAM" id="SSF52058">
    <property type="entry name" value="L domain-like"/>
    <property type="match status" value="1"/>
</dbReference>
<dbReference type="InterPro" id="IPR001611">
    <property type="entry name" value="Leu-rich_rpt"/>
</dbReference>
<evidence type="ECO:0000256" key="1">
    <source>
        <dbReference type="ARBA" id="ARBA00004496"/>
    </source>
</evidence>
<dbReference type="Proteomes" id="UP001623348">
    <property type="component" value="Unassembled WGS sequence"/>
</dbReference>
<evidence type="ECO:0000256" key="4">
    <source>
        <dbReference type="ARBA" id="ARBA00022614"/>
    </source>
</evidence>
<dbReference type="PANTHER" id="PTHR46545:SF1">
    <property type="entry name" value="LEUCINE-RICH REPEAT-CONTAINING PROTEIN 51"/>
    <property type="match status" value="1"/>
</dbReference>
<evidence type="ECO:0000256" key="5">
    <source>
        <dbReference type="ARBA" id="ARBA00022737"/>
    </source>
</evidence>
<evidence type="ECO:0000256" key="3">
    <source>
        <dbReference type="ARBA" id="ARBA00022490"/>
    </source>
</evidence>
<comment type="caution">
    <text evidence="7">The sequence shown here is derived from an EMBL/GenBank/DDBJ whole genome shotgun (WGS) entry which is preliminary data.</text>
</comment>
<accession>A0ABC9W7I7</accession>
<gene>
    <name evidence="7" type="ORF">GRJ2_000570300</name>
</gene>
<proteinExistence type="predicted"/>
<sequence>MPSWGEHPSLIPPLDFSFCRIGSIEGGAANSTAPRRPRAPPAPPGPAPQQQQPGGAGGLPPALEQLLVVPAQLRWLDLSFNRLTTIDPVLTTLRALQSLQLHGNGIGSLAEVDKLGVLLRLRRLTLHGNPMEEQRGYRSYVLSLLPHLTSLDFTGVTRQDRQDAATTRAQRGKKKGGAQGRGTGCQAPAPR</sequence>
<keyword evidence="5" id="KW-0677">Repeat</keyword>
<evidence type="ECO:0000313" key="8">
    <source>
        <dbReference type="Proteomes" id="UP001623348"/>
    </source>
</evidence>
<name>A0ABC9W7I7_GRUJA</name>
<feature type="compositionally biased region" description="Low complexity" evidence="6">
    <location>
        <begin position="48"/>
        <end position="61"/>
    </location>
</feature>
<dbReference type="PANTHER" id="PTHR46545">
    <property type="entry name" value="LEUCINE-RICH REPEAT-CONTAINING PROTEIN 51"/>
    <property type="match status" value="1"/>
</dbReference>
<dbReference type="AlphaFoldDB" id="A0ABC9W7I7"/>
<dbReference type="InterPro" id="IPR032675">
    <property type="entry name" value="LRR_dom_sf"/>
</dbReference>
<keyword evidence="4" id="KW-0433">Leucine-rich repeat</keyword>
<feature type="region of interest" description="Disordered" evidence="6">
    <location>
        <begin position="159"/>
        <end position="191"/>
    </location>
</feature>
<feature type="region of interest" description="Disordered" evidence="6">
    <location>
        <begin position="27"/>
        <end position="61"/>
    </location>
</feature>
<comment type="subcellular location">
    <subcellularLocation>
        <location evidence="1">Cytoplasm</location>
    </subcellularLocation>
</comment>
<reference evidence="7 8" key="1">
    <citation type="submission" date="2024-06" db="EMBL/GenBank/DDBJ databases">
        <title>The draft genome of Grus japonensis, version 3.</title>
        <authorList>
            <person name="Nabeshima K."/>
            <person name="Suzuki S."/>
            <person name="Onuma M."/>
        </authorList>
    </citation>
    <scope>NUCLEOTIDE SEQUENCE [LARGE SCALE GENOMIC DNA]</scope>
    <source>
        <strain evidence="7 8">451A</strain>
    </source>
</reference>
<organism evidence="7 8">
    <name type="scientific">Grus japonensis</name>
    <name type="common">Japanese crane</name>
    <name type="synonym">Red-crowned crane</name>
    <dbReference type="NCBI Taxonomy" id="30415"/>
    <lineage>
        <taxon>Eukaryota</taxon>
        <taxon>Metazoa</taxon>
        <taxon>Chordata</taxon>
        <taxon>Craniata</taxon>
        <taxon>Vertebrata</taxon>
        <taxon>Euteleostomi</taxon>
        <taxon>Archelosauria</taxon>
        <taxon>Archosauria</taxon>
        <taxon>Dinosauria</taxon>
        <taxon>Saurischia</taxon>
        <taxon>Theropoda</taxon>
        <taxon>Coelurosauria</taxon>
        <taxon>Aves</taxon>
        <taxon>Neognathae</taxon>
        <taxon>Neoaves</taxon>
        <taxon>Gruiformes</taxon>
        <taxon>Gruidae</taxon>
        <taxon>Grus</taxon>
    </lineage>
</organism>
<protein>
    <recommendedName>
        <fullName evidence="2">Leucine-rich repeat-containing protein 51</fullName>
    </recommendedName>
</protein>
<dbReference type="Gene3D" id="3.80.10.10">
    <property type="entry name" value="Ribonuclease Inhibitor"/>
    <property type="match status" value="1"/>
</dbReference>